<gene>
    <name evidence="1" type="ORF">QAD02_000642</name>
</gene>
<evidence type="ECO:0000313" key="1">
    <source>
        <dbReference type="EMBL" id="KAJ8669383.1"/>
    </source>
</evidence>
<evidence type="ECO:0000313" key="2">
    <source>
        <dbReference type="Proteomes" id="UP001239111"/>
    </source>
</evidence>
<keyword evidence="2" id="KW-1185">Reference proteome</keyword>
<accession>A0ACC2NE10</accession>
<name>A0ACC2NE10_9HYME</name>
<reference evidence="1" key="1">
    <citation type="submission" date="2023-04" db="EMBL/GenBank/DDBJ databases">
        <title>A chromosome-level genome assembly of the parasitoid wasp Eretmocerus hayati.</title>
        <authorList>
            <person name="Zhong Y."/>
            <person name="Liu S."/>
            <person name="Liu Y."/>
        </authorList>
    </citation>
    <scope>NUCLEOTIDE SEQUENCE</scope>
    <source>
        <strain evidence="1">ZJU_SS_LIU_2023</strain>
    </source>
</reference>
<sequence>MLKISKIIALRRFHSRRGFANNVTSTAGSSNKVESERMKKFHEKLLKSEKSRTGLSARFSSQQDLVLVDTNPENGELIANSEKEPTKWGDWQHKGRVTDF</sequence>
<protein>
    <submittedName>
        <fullName evidence="1">Uncharacterized protein</fullName>
    </submittedName>
</protein>
<comment type="caution">
    <text evidence="1">The sequence shown here is derived from an EMBL/GenBank/DDBJ whole genome shotgun (WGS) entry which is preliminary data.</text>
</comment>
<dbReference type="Proteomes" id="UP001239111">
    <property type="component" value="Chromosome 3"/>
</dbReference>
<proteinExistence type="predicted"/>
<organism evidence="1 2">
    <name type="scientific">Eretmocerus hayati</name>
    <dbReference type="NCBI Taxonomy" id="131215"/>
    <lineage>
        <taxon>Eukaryota</taxon>
        <taxon>Metazoa</taxon>
        <taxon>Ecdysozoa</taxon>
        <taxon>Arthropoda</taxon>
        <taxon>Hexapoda</taxon>
        <taxon>Insecta</taxon>
        <taxon>Pterygota</taxon>
        <taxon>Neoptera</taxon>
        <taxon>Endopterygota</taxon>
        <taxon>Hymenoptera</taxon>
        <taxon>Apocrita</taxon>
        <taxon>Proctotrupomorpha</taxon>
        <taxon>Chalcidoidea</taxon>
        <taxon>Aphelinidae</taxon>
        <taxon>Aphelininae</taxon>
        <taxon>Eretmocerus</taxon>
    </lineage>
</organism>
<dbReference type="EMBL" id="CM056743">
    <property type="protein sequence ID" value="KAJ8669383.1"/>
    <property type="molecule type" value="Genomic_DNA"/>
</dbReference>